<keyword evidence="2" id="KW-1185">Reference proteome</keyword>
<dbReference type="AlphaFoldDB" id="A0A178MPY9"/>
<protein>
    <submittedName>
        <fullName evidence="1">Uncharacterized protein</fullName>
    </submittedName>
</protein>
<comment type="caution">
    <text evidence="1">The sequence shown here is derived from an EMBL/GenBank/DDBJ whole genome shotgun (WGS) entry which is preliminary data.</text>
</comment>
<gene>
    <name evidence="1" type="ORF">A6A05_11945</name>
</gene>
<organism evidence="1 2">
    <name type="scientific">Magnetospirillum moscoviense</name>
    <dbReference type="NCBI Taxonomy" id="1437059"/>
    <lineage>
        <taxon>Bacteria</taxon>
        <taxon>Pseudomonadati</taxon>
        <taxon>Pseudomonadota</taxon>
        <taxon>Alphaproteobacteria</taxon>
        <taxon>Rhodospirillales</taxon>
        <taxon>Rhodospirillaceae</taxon>
        <taxon>Magnetospirillum</taxon>
    </lineage>
</organism>
<proteinExistence type="predicted"/>
<accession>A0A178MPY9</accession>
<name>A0A178MPY9_9PROT</name>
<dbReference type="RefSeq" id="WP_068500095.1">
    <property type="nucleotide sequence ID" value="NZ_LWQU01000136.1"/>
</dbReference>
<sequence>MLGHAELREIDEALAEERAEGSRSDKNGPYIIPHFAFGMAVTRAAAAGIKPHFPASILKR</sequence>
<reference evidence="1 2" key="1">
    <citation type="submission" date="2016-04" db="EMBL/GenBank/DDBJ databases">
        <title>Draft genome sequence of freshwater magnetotactic bacteria Magnetospirillum marisnigri SP-1 and Magnetospirillum moscoviense BB-1.</title>
        <authorList>
            <person name="Koziaeva V."/>
            <person name="Dziuba M.V."/>
            <person name="Ivanov T.M."/>
            <person name="Kuznetsov B."/>
            <person name="Grouzdev D.S."/>
        </authorList>
    </citation>
    <scope>NUCLEOTIDE SEQUENCE [LARGE SCALE GENOMIC DNA]</scope>
    <source>
        <strain evidence="1 2">BB-1</strain>
    </source>
</reference>
<dbReference type="EMBL" id="LWQU01000136">
    <property type="protein sequence ID" value="OAN50709.1"/>
    <property type="molecule type" value="Genomic_DNA"/>
</dbReference>
<evidence type="ECO:0000313" key="2">
    <source>
        <dbReference type="Proteomes" id="UP000078543"/>
    </source>
</evidence>
<evidence type="ECO:0000313" key="1">
    <source>
        <dbReference type="EMBL" id="OAN50709.1"/>
    </source>
</evidence>
<dbReference type="OrthoDB" id="7365417at2"/>
<dbReference type="Proteomes" id="UP000078543">
    <property type="component" value="Unassembled WGS sequence"/>
</dbReference>